<evidence type="ECO:0000313" key="1">
    <source>
        <dbReference type="EMBL" id="KKM15229.1"/>
    </source>
</evidence>
<accession>A0A0F9I6E6</accession>
<name>A0A0F9I6E6_9ZZZZ</name>
<sequence>MAVAFRPKLCPKCERHGSGNLKDVKMLQQERIRRPFCKRPPNGTCVSATFVLHAIDPYRHKDDCEF</sequence>
<reference evidence="1" key="1">
    <citation type="journal article" date="2015" name="Nature">
        <title>Complex archaea that bridge the gap between prokaryotes and eukaryotes.</title>
        <authorList>
            <person name="Spang A."/>
            <person name="Saw J.H."/>
            <person name="Jorgensen S.L."/>
            <person name="Zaremba-Niedzwiedzka K."/>
            <person name="Martijn J."/>
            <person name="Lind A.E."/>
            <person name="van Eijk R."/>
            <person name="Schleper C."/>
            <person name="Guy L."/>
            <person name="Ettema T.J."/>
        </authorList>
    </citation>
    <scope>NUCLEOTIDE SEQUENCE</scope>
</reference>
<protein>
    <submittedName>
        <fullName evidence="1">Uncharacterized protein</fullName>
    </submittedName>
</protein>
<dbReference type="AlphaFoldDB" id="A0A0F9I6E6"/>
<feature type="non-terminal residue" evidence="1">
    <location>
        <position position="66"/>
    </location>
</feature>
<gene>
    <name evidence="1" type="ORF">LCGC14_1698230</name>
</gene>
<organism evidence="1">
    <name type="scientific">marine sediment metagenome</name>
    <dbReference type="NCBI Taxonomy" id="412755"/>
    <lineage>
        <taxon>unclassified sequences</taxon>
        <taxon>metagenomes</taxon>
        <taxon>ecological metagenomes</taxon>
    </lineage>
</organism>
<comment type="caution">
    <text evidence="1">The sequence shown here is derived from an EMBL/GenBank/DDBJ whole genome shotgun (WGS) entry which is preliminary data.</text>
</comment>
<proteinExistence type="predicted"/>
<dbReference type="EMBL" id="LAZR01014958">
    <property type="protein sequence ID" value="KKM15229.1"/>
    <property type="molecule type" value="Genomic_DNA"/>
</dbReference>